<reference evidence="3" key="1">
    <citation type="journal article" date="2017" name="Nat. Ecol. Evol.">
        <title>Genome expansion and lineage-specific genetic innovations in the forest pathogenic fungi Armillaria.</title>
        <authorList>
            <person name="Sipos G."/>
            <person name="Prasanna A.N."/>
            <person name="Walter M.C."/>
            <person name="O'Connor E."/>
            <person name="Balint B."/>
            <person name="Krizsan K."/>
            <person name="Kiss B."/>
            <person name="Hess J."/>
            <person name="Varga T."/>
            <person name="Slot J."/>
            <person name="Riley R."/>
            <person name="Boka B."/>
            <person name="Rigling D."/>
            <person name="Barry K."/>
            <person name="Lee J."/>
            <person name="Mihaltcheva S."/>
            <person name="LaButti K."/>
            <person name="Lipzen A."/>
            <person name="Waldron R."/>
            <person name="Moloney N.M."/>
            <person name="Sperisen C."/>
            <person name="Kredics L."/>
            <person name="Vagvoelgyi C."/>
            <person name="Patrignani A."/>
            <person name="Fitzpatrick D."/>
            <person name="Nagy I."/>
            <person name="Doyle S."/>
            <person name="Anderson J.B."/>
            <person name="Grigoriev I.V."/>
            <person name="Gueldener U."/>
            <person name="Muensterkoetter M."/>
            <person name="Nagy L.G."/>
        </authorList>
    </citation>
    <scope>NUCLEOTIDE SEQUENCE [LARGE SCALE GENOMIC DNA]</scope>
    <source>
        <strain evidence="3">28-4</strain>
    </source>
</reference>
<organism evidence="1 3">
    <name type="scientific">Armillaria solidipes</name>
    <dbReference type="NCBI Taxonomy" id="1076256"/>
    <lineage>
        <taxon>Eukaryota</taxon>
        <taxon>Fungi</taxon>
        <taxon>Dikarya</taxon>
        <taxon>Basidiomycota</taxon>
        <taxon>Agaricomycotina</taxon>
        <taxon>Agaricomycetes</taxon>
        <taxon>Agaricomycetidae</taxon>
        <taxon>Agaricales</taxon>
        <taxon>Marasmiineae</taxon>
        <taxon>Physalacriaceae</taxon>
        <taxon>Armillaria</taxon>
    </lineage>
</organism>
<dbReference type="EMBL" id="KZ293548">
    <property type="protein sequence ID" value="PBK58369.1"/>
    <property type="molecule type" value="Genomic_DNA"/>
</dbReference>
<accession>A0A2H3ATX3</accession>
<dbReference type="AlphaFoldDB" id="A0A2H3ATX3"/>
<protein>
    <submittedName>
        <fullName evidence="1">Uncharacterized protein</fullName>
    </submittedName>
</protein>
<proteinExistence type="predicted"/>
<dbReference type="Proteomes" id="UP000218334">
    <property type="component" value="Unassembled WGS sequence"/>
</dbReference>
<evidence type="ECO:0000313" key="1">
    <source>
        <dbReference type="EMBL" id="PBK58362.1"/>
    </source>
</evidence>
<evidence type="ECO:0000313" key="2">
    <source>
        <dbReference type="EMBL" id="PBK58369.1"/>
    </source>
</evidence>
<name>A0A2H3ATX3_9AGAR</name>
<reference evidence="1" key="2">
    <citation type="journal article" date="2017" name="Nat. Ecol. Evol.">
        <title>Lineage-specific genetic innovations streamline the genomes of Armillaria species to pathogenesis.</title>
        <authorList>
            <consortium name="DOE Joint Genome Institute"/>
            <person name="Sipos G."/>
            <person name="Prasanna A.N."/>
            <person name="Walter M.C."/>
            <person name="O'Connor E."/>
            <person name="Balint B."/>
            <person name="Krizsan K."/>
            <person name="Kiss B."/>
            <person name="Hess J."/>
            <person name="Varga T."/>
            <person name="Slot J."/>
            <person name="Riley R."/>
            <person name="Boka B."/>
            <person name="Rigling D."/>
            <person name="Barry K."/>
            <person name="Lee J."/>
            <person name="Mihaltcheva S."/>
            <person name="LaButti K."/>
            <person name="Lipzen A."/>
            <person name="Waldron R."/>
            <person name="Moloney N.M."/>
            <person name="Sperisen C."/>
            <person name="Kredics L."/>
            <person name="Vagvolgyi C."/>
            <person name="Patrignani A."/>
            <person name="Fitzpatrick D."/>
            <person name="Nagy I."/>
            <person name="Doyle S."/>
            <person name="Anderson J."/>
            <person name="Grigoriev I.V."/>
            <person name="Guldener U."/>
            <person name="Munsterkotter M."/>
            <person name="Nagy L.G."/>
        </authorList>
    </citation>
    <scope>NUCLEOTIDE SEQUENCE [LARGE SCALE GENOMIC DNA]</scope>
    <source>
        <strain evidence="1">28-4</strain>
    </source>
</reference>
<sequence>MVVGTIYLQRNGWIFLDHSHWGDELQSSIGRQDPNLAELFEWGESWLIPTWSPPSGKDKQYARGSLLDLDNRVMVKVVVTDKPNALISLVVHGSGVTSMLVARKAVLGTVMIRKVGMCNLPAYVLAQTNRSGTLCVGVPLENEASESETRSLSDTQSFSLDLCCPF</sequence>
<gene>
    <name evidence="2" type="ORF">ARMSODRAFT_1036634</name>
    <name evidence="1" type="ORF">ARMSODRAFT_1091241</name>
</gene>
<keyword evidence="3" id="KW-1185">Reference proteome</keyword>
<evidence type="ECO:0000313" key="3">
    <source>
        <dbReference type="Proteomes" id="UP000218334"/>
    </source>
</evidence>
<dbReference type="EMBL" id="KZ293548">
    <property type="protein sequence ID" value="PBK58362.1"/>
    <property type="molecule type" value="Genomic_DNA"/>
</dbReference>